<dbReference type="GO" id="GO:0016226">
    <property type="term" value="P:iron-sulfur cluster assembly"/>
    <property type="evidence" value="ECO:0007669"/>
    <property type="project" value="InterPro"/>
</dbReference>
<dbReference type="InParanoid" id="A0A317ZIZ5"/>
<dbReference type="AlphaFoldDB" id="A0A317ZIZ5"/>
<protein>
    <submittedName>
        <fullName evidence="4">Fe-S cluster assembly protein SufD</fullName>
    </submittedName>
</protein>
<dbReference type="InterPro" id="IPR000825">
    <property type="entry name" value="SUF_FeS_clus_asmbl_SufBD_core"/>
</dbReference>
<dbReference type="SUPFAM" id="SSF101960">
    <property type="entry name" value="Stabilizer of iron transporter SufD"/>
    <property type="match status" value="1"/>
</dbReference>
<dbReference type="PANTHER" id="PTHR43575">
    <property type="entry name" value="PROTEIN ABCI7, CHLOROPLASTIC"/>
    <property type="match status" value="1"/>
</dbReference>
<feature type="domain" description="SUF system FeS cluster assembly SufBD core" evidence="2">
    <location>
        <begin position="170"/>
        <end position="402"/>
    </location>
</feature>
<reference evidence="4 5" key="1">
    <citation type="submission" date="2018-05" db="EMBL/GenBank/DDBJ databases">
        <title>Coraliomargarita sinensis sp. nov., isolated from a marine solar saltern.</title>
        <authorList>
            <person name="Zhou L.Y."/>
        </authorList>
    </citation>
    <scope>NUCLEOTIDE SEQUENCE [LARGE SCALE GENOMIC DNA]</scope>
    <source>
        <strain evidence="4 5">WN38</strain>
    </source>
</reference>
<keyword evidence="5" id="KW-1185">Reference proteome</keyword>
<accession>A0A317ZIZ5</accession>
<dbReference type="InterPro" id="IPR045595">
    <property type="entry name" value="SufBD_N"/>
</dbReference>
<evidence type="ECO:0000259" key="2">
    <source>
        <dbReference type="Pfam" id="PF01458"/>
    </source>
</evidence>
<dbReference type="EMBL" id="QHJQ01000007">
    <property type="protein sequence ID" value="PXA03749.1"/>
    <property type="molecule type" value="Genomic_DNA"/>
</dbReference>
<evidence type="ECO:0000313" key="4">
    <source>
        <dbReference type="EMBL" id="PXA03749.1"/>
    </source>
</evidence>
<dbReference type="OrthoDB" id="9803529at2"/>
<dbReference type="Proteomes" id="UP000247099">
    <property type="component" value="Unassembled WGS sequence"/>
</dbReference>
<dbReference type="InterPro" id="IPR055346">
    <property type="entry name" value="Fe-S_cluster_assembly_SufBD"/>
</dbReference>
<dbReference type="RefSeq" id="WP_110131446.1">
    <property type="nucleotide sequence ID" value="NZ_QHJQ01000007.1"/>
</dbReference>
<comment type="similarity">
    <text evidence="1">Belongs to the iron-sulfur cluster assembly SufBD family.</text>
</comment>
<comment type="caution">
    <text evidence="4">The sequence shown here is derived from an EMBL/GenBank/DDBJ whole genome shotgun (WGS) entry which is preliminary data.</text>
</comment>
<proteinExistence type="inferred from homology"/>
<evidence type="ECO:0000313" key="5">
    <source>
        <dbReference type="Proteomes" id="UP000247099"/>
    </source>
</evidence>
<sequence length="435" mass="47923">MTTTLEQPAQTTSQEPAWLAERRASGLEQFKNLPMPTAKDEKWRFASVGRLSIDNYNPAEAPGIDKLSVLDKRSSLVSERAGRSVYVDDTQAAFEGISEELAAKGVIYLPIDEAVEKHPGLMEKYFLKESTELGSKKFFGLHAASTRAGAILYVPKGVTIEAPFVNYYWTSGDRSAVFPHTLIVAEDNAYVSVVDVFFSEGDQNEALNVAVANIHAGAGANVFRKVVQDWNDKTVSFQLDTTVAERDAQVKNVAVNIGAERARYEAQTRIEGPGADVKMYSLTVAEENQEFDQRTYQIHNAPNAVSDLLYKNALLDSSRTIFSGLIKVAEGAQQTDAYQTNRNLLLDPSADANSMPGLEILANDVKCSHGATSGNVDEEELFYMMSRGIPKRAAMQLMVFGFFEEVIEKVASDELAENLRALIHKKFDAKLSQPT</sequence>
<dbReference type="NCBIfam" id="TIGR01981">
    <property type="entry name" value="sufD"/>
    <property type="match status" value="1"/>
</dbReference>
<evidence type="ECO:0000259" key="3">
    <source>
        <dbReference type="Pfam" id="PF19295"/>
    </source>
</evidence>
<dbReference type="InterPro" id="IPR037284">
    <property type="entry name" value="SUF_FeS_clus_asmbl_SufBD_sf"/>
</dbReference>
<dbReference type="Pfam" id="PF19295">
    <property type="entry name" value="SufBD_N"/>
    <property type="match status" value="1"/>
</dbReference>
<name>A0A317ZIZ5_9BACT</name>
<dbReference type="InterPro" id="IPR011542">
    <property type="entry name" value="SUF_FeS_clus_asmbl_SufD"/>
</dbReference>
<dbReference type="FunCoup" id="A0A317ZIZ5">
    <property type="interactions" value="328"/>
</dbReference>
<gene>
    <name evidence="4" type="primary">sufD</name>
    <name evidence="4" type="ORF">DDZ13_10670</name>
</gene>
<evidence type="ECO:0000256" key="1">
    <source>
        <dbReference type="ARBA" id="ARBA00043967"/>
    </source>
</evidence>
<dbReference type="PANTHER" id="PTHR43575:SF1">
    <property type="entry name" value="PROTEIN ABCI7, CHLOROPLASTIC"/>
    <property type="match status" value="1"/>
</dbReference>
<dbReference type="Pfam" id="PF01458">
    <property type="entry name" value="SUFBD_core"/>
    <property type="match status" value="1"/>
</dbReference>
<feature type="domain" description="SUF system FeS cluster assembly SufBD N-terminal" evidence="3">
    <location>
        <begin position="12"/>
        <end position="163"/>
    </location>
</feature>
<organism evidence="4 5">
    <name type="scientific">Coraliomargarita sinensis</name>
    <dbReference type="NCBI Taxonomy" id="2174842"/>
    <lineage>
        <taxon>Bacteria</taxon>
        <taxon>Pseudomonadati</taxon>
        <taxon>Verrucomicrobiota</taxon>
        <taxon>Opitutia</taxon>
        <taxon>Puniceicoccales</taxon>
        <taxon>Coraliomargaritaceae</taxon>
        <taxon>Coraliomargarita</taxon>
    </lineage>
</organism>